<gene>
    <name evidence="1" type="ORF">S06H3_16661</name>
</gene>
<sequence>MEDNSNGSNYGVNVINQIPPEISLRLDLAYYFLYLLS</sequence>
<accession>X1LE68</accession>
<proteinExistence type="predicted"/>
<dbReference type="AlphaFoldDB" id="X1LE68"/>
<name>X1LE68_9ZZZZ</name>
<dbReference type="EMBL" id="BARV01008260">
    <property type="protein sequence ID" value="GAI17582.1"/>
    <property type="molecule type" value="Genomic_DNA"/>
</dbReference>
<feature type="non-terminal residue" evidence="1">
    <location>
        <position position="37"/>
    </location>
</feature>
<comment type="caution">
    <text evidence="1">The sequence shown here is derived from an EMBL/GenBank/DDBJ whole genome shotgun (WGS) entry which is preliminary data.</text>
</comment>
<evidence type="ECO:0000313" key="1">
    <source>
        <dbReference type="EMBL" id="GAI17582.1"/>
    </source>
</evidence>
<protein>
    <submittedName>
        <fullName evidence="1">Uncharacterized protein</fullName>
    </submittedName>
</protein>
<organism evidence="1">
    <name type="scientific">marine sediment metagenome</name>
    <dbReference type="NCBI Taxonomy" id="412755"/>
    <lineage>
        <taxon>unclassified sequences</taxon>
        <taxon>metagenomes</taxon>
        <taxon>ecological metagenomes</taxon>
    </lineage>
</organism>
<reference evidence="1" key="1">
    <citation type="journal article" date="2014" name="Front. Microbiol.">
        <title>High frequency of phylogenetically diverse reductive dehalogenase-homologous genes in deep subseafloor sedimentary metagenomes.</title>
        <authorList>
            <person name="Kawai M."/>
            <person name="Futagami T."/>
            <person name="Toyoda A."/>
            <person name="Takaki Y."/>
            <person name="Nishi S."/>
            <person name="Hori S."/>
            <person name="Arai W."/>
            <person name="Tsubouchi T."/>
            <person name="Morono Y."/>
            <person name="Uchiyama I."/>
            <person name="Ito T."/>
            <person name="Fujiyama A."/>
            <person name="Inagaki F."/>
            <person name="Takami H."/>
        </authorList>
    </citation>
    <scope>NUCLEOTIDE SEQUENCE</scope>
    <source>
        <strain evidence="1">Expedition CK06-06</strain>
    </source>
</reference>